<reference evidence="2" key="1">
    <citation type="submission" date="2020-11" db="EMBL/GenBank/DDBJ databases">
        <title>Novosphingobium aureum sp. nov., a marine bacterium isolated from sediment of a salt flat.</title>
        <authorList>
            <person name="Yoo Y."/>
            <person name="Kim J.-J."/>
        </authorList>
    </citation>
    <scope>NUCLEOTIDE SEQUENCE</scope>
    <source>
        <strain evidence="2">YJ-S2-02</strain>
    </source>
</reference>
<gene>
    <name evidence="2" type="ORF">I5E68_15800</name>
</gene>
<dbReference type="PROSITE" id="PS51257">
    <property type="entry name" value="PROKAR_LIPOPROTEIN"/>
    <property type="match status" value="1"/>
</dbReference>
<keyword evidence="1" id="KW-0732">Signal</keyword>
<proteinExistence type="predicted"/>
<accession>A0A931HER0</accession>
<feature type="signal peptide" evidence="1">
    <location>
        <begin position="1"/>
        <end position="23"/>
    </location>
</feature>
<feature type="chain" id="PRO_5036697947" description="Lipoprotein" evidence="1">
    <location>
        <begin position="24"/>
        <end position="144"/>
    </location>
</feature>
<organism evidence="2 3">
    <name type="scientific">Novosphingobium aureum</name>
    <dbReference type="NCBI Taxonomy" id="2792964"/>
    <lineage>
        <taxon>Bacteria</taxon>
        <taxon>Pseudomonadati</taxon>
        <taxon>Pseudomonadota</taxon>
        <taxon>Alphaproteobacteria</taxon>
        <taxon>Sphingomonadales</taxon>
        <taxon>Sphingomonadaceae</taxon>
        <taxon>Novosphingobium</taxon>
    </lineage>
</organism>
<protein>
    <recommendedName>
        <fullName evidence="4">Lipoprotein</fullName>
    </recommendedName>
</protein>
<dbReference type="RefSeq" id="WP_228727273.1">
    <property type="nucleotide sequence ID" value="NZ_JADZGI010000003.1"/>
</dbReference>
<dbReference type="EMBL" id="JADZGI010000003">
    <property type="protein sequence ID" value="MBH0114409.1"/>
    <property type="molecule type" value="Genomic_DNA"/>
</dbReference>
<evidence type="ECO:0000313" key="2">
    <source>
        <dbReference type="EMBL" id="MBH0114409.1"/>
    </source>
</evidence>
<evidence type="ECO:0008006" key="4">
    <source>
        <dbReference type="Google" id="ProtNLM"/>
    </source>
</evidence>
<dbReference type="Proteomes" id="UP000617634">
    <property type="component" value="Unassembled WGS sequence"/>
</dbReference>
<keyword evidence="3" id="KW-1185">Reference proteome</keyword>
<evidence type="ECO:0000313" key="3">
    <source>
        <dbReference type="Proteomes" id="UP000617634"/>
    </source>
</evidence>
<dbReference type="AlphaFoldDB" id="A0A931HER0"/>
<comment type="caution">
    <text evidence="2">The sequence shown here is derived from an EMBL/GenBank/DDBJ whole genome shotgun (WGS) entry which is preliminary data.</text>
</comment>
<name>A0A931HER0_9SPHN</name>
<evidence type="ECO:0000256" key="1">
    <source>
        <dbReference type="SAM" id="SignalP"/>
    </source>
</evidence>
<sequence>MRPLVAFPLSTLLLLSLSGCSYVYEIVAKGTVDAPVFALAPSSSQRPQCLRQIEVRDIGANAVVWHQQVDYDSDCPARFPLRYGTRLEGKPIDTDLWVEAMPLASGVIYEVTTVSEGSGYGATRFRIDTQGRVVDLANAPRDEA</sequence>